<dbReference type="Proteomes" id="UP001141253">
    <property type="component" value="Chromosome 16"/>
</dbReference>
<reference evidence="2" key="1">
    <citation type="submission" date="2022-10" db="EMBL/GenBank/DDBJ databases">
        <authorList>
            <person name="Hyden B.L."/>
            <person name="Feng K."/>
            <person name="Yates T."/>
            <person name="Jawdy S."/>
            <person name="Smart L.B."/>
            <person name="Muchero W."/>
        </authorList>
    </citation>
    <scope>NUCLEOTIDE SEQUENCE</scope>
    <source>
        <tissue evidence="2">Shoot tip</tissue>
    </source>
</reference>
<comment type="caution">
    <text evidence="2">The sequence shown here is derived from an EMBL/GenBank/DDBJ whole genome shotgun (WGS) entry which is preliminary data.</text>
</comment>
<evidence type="ECO:0000256" key="1">
    <source>
        <dbReference type="SAM" id="MobiDB-lite"/>
    </source>
</evidence>
<proteinExistence type="predicted"/>
<evidence type="ECO:0000313" key="3">
    <source>
        <dbReference type="Proteomes" id="UP001141253"/>
    </source>
</evidence>
<sequence>MMDGGSVEQAPNIGDNSTEGAVFDSSQYAFFGKDLVEEVELGGLEDDEELPATDFEEEEFLFDRQEGGVLRSLSDIDDISSTFSKLNKGVNGPRSTGDNWCLGLQRKFICC</sequence>
<gene>
    <name evidence="2" type="ORF">OIU77_015579</name>
</gene>
<protein>
    <submittedName>
        <fullName evidence="2">Uncharacterized protein</fullName>
    </submittedName>
</protein>
<dbReference type="EMBL" id="JAPFFI010000027">
    <property type="protein sequence ID" value="KAJ6301296.1"/>
    <property type="molecule type" value="Genomic_DNA"/>
</dbReference>
<feature type="region of interest" description="Disordered" evidence="1">
    <location>
        <begin position="1"/>
        <end position="20"/>
    </location>
</feature>
<keyword evidence="3" id="KW-1185">Reference proteome</keyword>
<accession>A0ABQ8ZHN8</accession>
<name>A0ABQ8ZHN8_9ROSI</name>
<organism evidence="2 3">
    <name type="scientific">Salix suchowensis</name>
    <dbReference type="NCBI Taxonomy" id="1278906"/>
    <lineage>
        <taxon>Eukaryota</taxon>
        <taxon>Viridiplantae</taxon>
        <taxon>Streptophyta</taxon>
        <taxon>Embryophyta</taxon>
        <taxon>Tracheophyta</taxon>
        <taxon>Spermatophyta</taxon>
        <taxon>Magnoliopsida</taxon>
        <taxon>eudicotyledons</taxon>
        <taxon>Gunneridae</taxon>
        <taxon>Pentapetalae</taxon>
        <taxon>rosids</taxon>
        <taxon>fabids</taxon>
        <taxon>Malpighiales</taxon>
        <taxon>Salicaceae</taxon>
        <taxon>Saliceae</taxon>
        <taxon>Salix</taxon>
    </lineage>
</organism>
<evidence type="ECO:0000313" key="2">
    <source>
        <dbReference type="EMBL" id="KAJ6301296.1"/>
    </source>
</evidence>
<reference evidence="2" key="2">
    <citation type="journal article" date="2023" name="Int. J. Mol. Sci.">
        <title>De Novo Assembly and Annotation of 11 Diverse Shrub Willow (Salix) Genomes Reveals Novel Gene Organization in Sex-Linked Regions.</title>
        <authorList>
            <person name="Hyden B."/>
            <person name="Feng K."/>
            <person name="Yates T.B."/>
            <person name="Jawdy S."/>
            <person name="Cereghino C."/>
            <person name="Smart L.B."/>
            <person name="Muchero W."/>
        </authorList>
    </citation>
    <scope>NUCLEOTIDE SEQUENCE</scope>
    <source>
        <tissue evidence="2">Shoot tip</tissue>
    </source>
</reference>